<dbReference type="STRING" id="493475.GARC_2490"/>
<evidence type="ECO:0000313" key="3">
    <source>
        <dbReference type="EMBL" id="GAC19456.1"/>
    </source>
</evidence>
<dbReference type="Proteomes" id="UP000006327">
    <property type="component" value="Unassembled WGS sequence"/>
</dbReference>
<organism evidence="3 4">
    <name type="scientific">Paraglaciecola arctica BSs20135</name>
    <dbReference type="NCBI Taxonomy" id="493475"/>
    <lineage>
        <taxon>Bacteria</taxon>
        <taxon>Pseudomonadati</taxon>
        <taxon>Pseudomonadota</taxon>
        <taxon>Gammaproteobacteria</taxon>
        <taxon>Alteromonadales</taxon>
        <taxon>Alteromonadaceae</taxon>
        <taxon>Paraglaciecola</taxon>
    </lineage>
</organism>
<dbReference type="InterPro" id="IPR025382">
    <property type="entry name" value="Cap4-like_endonuclease_dom"/>
</dbReference>
<evidence type="ECO:0000259" key="2">
    <source>
        <dbReference type="Pfam" id="PF20276"/>
    </source>
</evidence>
<keyword evidence="4" id="KW-1185">Reference proteome</keyword>
<evidence type="ECO:0000313" key="4">
    <source>
        <dbReference type="Proteomes" id="UP000006327"/>
    </source>
</evidence>
<dbReference type="eggNOG" id="ENOG5032TCH">
    <property type="taxonomic scope" value="Bacteria"/>
</dbReference>
<dbReference type="EMBL" id="BAEO01000031">
    <property type="protein sequence ID" value="GAC19456.1"/>
    <property type="molecule type" value="Genomic_DNA"/>
</dbReference>
<dbReference type="InterPro" id="IPR046920">
    <property type="entry name" value="ABC-3C_CTD1"/>
</dbReference>
<evidence type="ECO:0008006" key="5">
    <source>
        <dbReference type="Google" id="ProtNLM"/>
    </source>
</evidence>
<dbReference type="RefSeq" id="WP_007620299.1">
    <property type="nucleotide sequence ID" value="NZ_BAEO01000031.1"/>
</dbReference>
<comment type="caution">
    <text evidence="3">The sequence shown here is derived from an EMBL/GenBank/DDBJ whole genome shotgun (WGS) entry which is preliminary data.</text>
</comment>
<proteinExistence type="predicted"/>
<gene>
    <name evidence="3" type="ORF">GARC_2490</name>
</gene>
<name>K6Y677_9ALTE</name>
<evidence type="ECO:0000259" key="1">
    <source>
        <dbReference type="Pfam" id="PF14130"/>
    </source>
</evidence>
<feature type="domain" description="CD-NTase associated protein 4-like DNA endonuclease" evidence="1">
    <location>
        <begin position="23"/>
        <end position="81"/>
    </location>
</feature>
<sequence>MQNKENISVSAEISKSVAVASWSGFIYQGKVALYRAIQLLIDDKLSYSYSLKVEHLDDFVIFNDKTALSIHQVKSTKSKYRSSYKKALDQAAEVVSDHFNIDTLRFFHVSVDIDDFTNHSHNGQTVSLFKYHDGKLFVTPDEIDGVLKGIISNYLDKNSLINSLELVSHKFDKLNSLLAQRVNFAHALNQNQKYTQYESTDSSPILFSEIIDCLASVVLDFQDKKHLLFRFKSQFIQIIDEFAGVYEEENSDELEDELVHLSTCKKIMSNLDSRLLERLYISLDPTNFSIESDIGKVVLERYLNIINELPSFISNNNLPHYLNTKYDKYIPSCIELNGMSKKVQVNKLDKHLSDLRSNTTLLNILFEFDNLIVAINESSFKVSEFSKPKATHNGDCIDDVNNSEFITLKITLLKLKILDLFQ</sequence>
<feature type="domain" description="ABC-three component systems C-terminal" evidence="2">
    <location>
        <begin position="126"/>
        <end position="374"/>
    </location>
</feature>
<dbReference type="Pfam" id="PF20276">
    <property type="entry name" value="CTD1"/>
    <property type="match status" value="1"/>
</dbReference>
<dbReference type="OrthoDB" id="9149748at2"/>
<reference evidence="3 4" key="1">
    <citation type="journal article" date="2017" name="Antonie Van Leeuwenhoek">
        <title>Rhizobium rhizosphaerae sp. nov., a novel species isolated from rice rhizosphere.</title>
        <authorList>
            <person name="Zhao J.J."/>
            <person name="Zhang J."/>
            <person name="Zhang R.J."/>
            <person name="Zhang C.W."/>
            <person name="Yin H.Q."/>
            <person name="Zhang X.X."/>
        </authorList>
    </citation>
    <scope>NUCLEOTIDE SEQUENCE [LARGE SCALE GENOMIC DNA]</scope>
    <source>
        <strain evidence="3 4">BSs20135</strain>
    </source>
</reference>
<protein>
    <recommendedName>
        <fullName evidence="5">CD-NTase associated protein 4-like DNA endonuclease domain-containing protein</fullName>
    </recommendedName>
</protein>
<accession>K6Y677</accession>
<dbReference type="GO" id="GO:0004518">
    <property type="term" value="F:nuclease activity"/>
    <property type="evidence" value="ECO:0007669"/>
    <property type="project" value="InterPro"/>
</dbReference>
<dbReference type="AlphaFoldDB" id="K6Y677"/>
<dbReference type="Pfam" id="PF14130">
    <property type="entry name" value="Cap4_nuclease"/>
    <property type="match status" value="1"/>
</dbReference>